<accession>A0ABQ9VR51</accession>
<comment type="caution">
    <text evidence="2">The sequence shown here is derived from an EMBL/GenBank/DDBJ whole genome shotgun (WGS) entry which is preliminary data.</text>
</comment>
<dbReference type="EMBL" id="JASSZA010000005">
    <property type="protein sequence ID" value="KAK2111853.1"/>
    <property type="molecule type" value="Genomic_DNA"/>
</dbReference>
<proteinExistence type="predicted"/>
<feature type="compositionally biased region" description="Polar residues" evidence="1">
    <location>
        <begin position="31"/>
        <end position="46"/>
    </location>
</feature>
<gene>
    <name evidence="2" type="primary">RAP1GAP2</name>
    <name evidence="2" type="ORF">P7K49_011599</name>
</gene>
<organism evidence="2 3">
    <name type="scientific">Saguinus oedipus</name>
    <name type="common">Cotton-top tamarin</name>
    <name type="synonym">Oedipomidas oedipus</name>
    <dbReference type="NCBI Taxonomy" id="9490"/>
    <lineage>
        <taxon>Eukaryota</taxon>
        <taxon>Metazoa</taxon>
        <taxon>Chordata</taxon>
        <taxon>Craniata</taxon>
        <taxon>Vertebrata</taxon>
        <taxon>Euteleostomi</taxon>
        <taxon>Mammalia</taxon>
        <taxon>Eutheria</taxon>
        <taxon>Euarchontoglires</taxon>
        <taxon>Primates</taxon>
        <taxon>Haplorrhini</taxon>
        <taxon>Platyrrhini</taxon>
        <taxon>Cebidae</taxon>
        <taxon>Callitrichinae</taxon>
        <taxon>Saguinus</taxon>
    </lineage>
</organism>
<feature type="compositionally biased region" description="Basic and acidic residues" evidence="1">
    <location>
        <begin position="51"/>
        <end position="64"/>
    </location>
</feature>
<feature type="compositionally biased region" description="Low complexity" evidence="1">
    <location>
        <begin position="68"/>
        <end position="81"/>
    </location>
</feature>
<sequence length="166" mass="17664">MGGGCLHGLSPHFCALSDSVSSMPKTPDGGHSSQEIKSETSSNPSSPEICPNKEKPFMKLKENGWDISRSSSSTSSVSSTAREVEAMEEGDSGVEQPSIHNVTLKEEVFVYSLSPSSKSPSLGAAATLIIMSRSPIDAKSRSSPRSNLKFRFDKLSHASSSAVRML</sequence>
<dbReference type="Proteomes" id="UP001266305">
    <property type="component" value="Unassembled WGS sequence"/>
</dbReference>
<evidence type="ECO:0000256" key="1">
    <source>
        <dbReference type="SAM" id="MobiDB-lite"/>
    </source>
</evidence>
<name>A0ABQ9VR51_SAGOE</name>
<evidence type="ECO:0000313" key="2">
    <source>
        <dbReference type="EMBL" id="KAK2111853.1"/>
    </source>
</evidence>
<evidence type="ECO:0000313" key="3">
    <source>
        <dbReference type="Proteomes" id="UP001266305"/>
    </source>
</evidence>
<feature type="region of interest" description="Disordered" evidence="1">
    <location>
        <begin position="16"/>
        <end position="99"/>
    </location>
</feature>
<keyword evidence="3" id="KW-1185">Reference proteome</keyword>
<protein>
    <submittedName>
        <fullName evidence="2">Rap1 GTPase-activating protein 2</fullName>
    </submittedName>
</protein>
<reference evidence="2 3" key="1">
    <citation type="submission" date="2023-05" db="EMBL/GenBank/DDBJ databases">
        <title>B98-5 Cell Line De Novo Hybrid Assembly: An Optical Mapping Approach.</title>
        <authorList>
            <person name="Kananen K."/>
            <person name="Auerbach J.A."/>
            <person name="Kautto E."/>
            <person name="Blachly J.S."/>
        </authorList>
    </citation>
    <scope>NUCLEOTIDE SEQUENCE [LARGE SCALE GENOMIC DNA]</scope>
    <source>
        <strain evidence="2">B95-8</strain>
        <tissue evidence="2">Cell line</tissue>
    </source>
</reference>